<dbReference type="Proteomes" id="UP001451303">
    <property type="component" value="Unassembled WGS sequence"/>
</dbReference>
<keyword evidence="2" id="KW-1185">Reference proteome</keyword>
<name>A0ABR3DMA8_NEUIN</name>
<accession>A0ABR3DMA8</accession>
<reference evidence="1 2" key="1">
    <citation type="submission" date="2023-09" db="EMBL/GenBank/DDBJ databases">
        <title>Multi-omics analysis of a traditional fermented food reveals byproduct-associated fungal strains for waste-to-food upcycling.</title>
        <authorList>
            <consortium name="Lawrence Berkeley National Laboratory"/>
            <person name="Rekdal V.M."/>
            <person name="Villalobos-Escobedo J.M."/>
            <person name="Rodriguez-Valeron N."/>
            <person name="Garcia M.O."/>
            <person name="Vasquez D.P."/>
            <person name="Damayanti I."/>
            <person name="Sorensen P.M."/>
            <person name="Baidoo E.E."/>
            <person name="De Carvalho A.C."/>
            <person name="Riley R."/>
            <person name="Lipzen A."/>
            <person name="He G."/>
            <person name="Yan M."/>
            <person name="Haridas S."/>
            <person name="Daum C."/>
            <person name="Yoshinaga Y."/>
            <person name="Ng V."/>
            <person name="Grigoriev I.V."/>
            <person name="Munk R."/>
            <person name="Nuraida L."/>
            <person name="Wijaya C.H."/>
            <person name="Morales P.-C."/>
            <person name="Keasling J.D."/>
        </authorList>
    </citation>
    <scope>NUCLEOTIDE SEQUENCE [LARGE SCALE GENOMIC DNA]</scope>
    <source>
        <strain evidence="1 2">FGSC 2613</strain>
    </source>
</reference>
<evidence type="ECO:0000313" key="1">
    <source>
        <dbReference type="EMBL" id="KAL0473801.1"/>
    </source>
</evidence>
<proteinExistence type="predicted"/>
<protein>
    <submittedName>
        <fullName evidence="1">Uncharacterized protein</fullName>
    </submittedName>
</protein>
<evidence type="ECO:0000313" key="2">
    <source>
        <dbReference type="Proteomes" id="UP001451303"/>
    </source>
</evidence>
<comment type="caution">
    <text evidence="1">The sequence shown here is derived from an EMBL/GenBank/DDBJ whole genome shotgun (WGS) entry which is preliminary data.</text>
</comment>
<dbReference type="EMBL" id="JAVLET010000002">
    <property type="protein sequence ID" value="KAL0473801.1"/>
    <property type="molecule type" value="Genomic_DNA"/>
</dbReference>
<sequence>MCLTDERRIPFFSLPVEVRCMVYYAILTTTCTINIPTKYHLNDEQPTQASHFDNLACELFYEHIAYLQFSAFLTQYIYHQLTSASGPVMPGSGPDEAEEEAEEWNDSINDSDEGYYEFAHFFCIEEEQYERTGIWERMEEEYKDGDERKPIWTLPVDLGLTTVLEFLALTCRKIRDEVLYEYITHILLYTQIHLGSEHRILQVFRASSLLTGHVNYISLLWGSCVCARDGDVIQRGNHPGGLRWLLNLQQLATLELVFTDPRYNGMQQFTRSGLALPAPADEDWDEENNGDHDEETWEVTRSRNLNVEDGVEDAVVVEEDVDDVDEHPKPQTYRIEHHVGDVDVEWPLSDTI</sequence>
<gene>
    <name evidence="1" type="ORF">QR685DRAFT_569817</name>
</gene>
<organism evidence="1 2">
    <name type="scientific">Neurospora intermedia</name>
    <dbReference type="NCBI Taxonomy" id="5142"/>
    <lineage>
        <taxon>Eukaryota</taxon>
        <taxon>Fungi</taxon>
        <taxon>Dikarya</taxon>
        <taxon>Ascomycota</taxon>
        <taxon>Pezizomycotina</taxon>
        <taxon>Sordariomycetes</taxon>
        <taxon>Sordariomycetidae</taxon>
        <taxon>Sordariales</taxon>
        <taxon>Sordariaceae</taxon>
        <taxon>Neurospora</taxon>
    </lineage>
</organism>